<dbReference type="SUPFAM" id="SSF90123">
    <property type="entry name" value="ABC transporter transmembrane region"/>
    <property type="match status" value="1"/>
</dbReference>
<feature type="domain" description="ABC transmembrane type-1" evidence="10">
    <location>
        <begin position="18"/>
        <end position="398"/>
    </location>
</feature>
<feature type="transmembrane region" description="Helical" evidence="8">
    <location>
        <begin position="223"/>
        <end position="244"/>
    </location>
</feature>
<dbReference type="PANTHER" id="PTHR24221:SF430">
    <property type="entry name" value="MULTIDRUG RESISTANCE ABC TRANSPORTER ATP-BINDING_PERMEASE PROTEIN YHEH-RELATED"/>
    <property type="match status" value="1"/>
</dbReference>
<dbReference type="STRING" id="1348624.GCA_001591545_02729"/>
<dbReference type="GO" id="GO:0005524">
    <property type="term" value="F:ATP binding"/>
    <property type="evidence" value="ECO:0007669"/>
    <property type="project" value="UniProtKB-KW"/>
</dbReference>
<dbReference type="SMART" id="SM00382">
    <property type="entry name" value="AAA"/>
    <property type="match status" value="1"/>
</dbReference>
<sequence length="670" mass="76303">MVGKRLFRYALYFKGLIIAALAMLTISVCADVLEPIIAKTLIDEHILGIEDHWLQTDQSESSVKYKGNSYVRERYLDKAKVNEHASVATILQEGRSFYFIHSEIPLEGSREVRDGKLVISGTDRQTMVEANKLSVNEVLSFYQPELPAMIKLLIMYAGLFIISAIFQYGQYFYLQKAANRIIQKMRTDIFAHVQRLPIRYFDDLPAGKVVARITNDTEAIRELYVAVLSTFFTGLIYITGIYIAMFFLDVRLAFICLALMPIMYAWMIFYRKYASKYNHVIRSKVSELNAMINESIQGMPIIQAFRREKQMSKEFEELNETHFQYQNKLLILNSLSSHNFVGILRNLVFVGFIWYFGSGAMGIQSVVTIGVLYAYVDYINRLFNPVGNIVNQFANLEQALVAGERVFRLLDEKGENVSTEKMGRYKGNVTFDHVYFGYKEGEYVLKDIHFEAKQGDTVALVGHTGSGKSSIMNVLFRFYDCNEGEIRIDGKNIQDIPKQTLRDHMGIVLQDPYLFTGTIATNVSLNDPRITRDKVNAALKAVGADHVLKNLEDGFDERVVEKGSTLSSGQRQLISFARALAFDPAILILDEATSSIDTETETIIQEAMDVLKKGRTTFIIAHRLSTIKNADQILVLDRGEIAERGNHEELMKQKGKYYQMYQLQIGQKAM</sequence>
<dbReference type="Pfam" id="PF00005">
    <property type="entry name" value="ABC_tran"/>
    <property type="match status" value="1"/>
</dbReference>
<evidence type="ECO:0000256" key="7">
    <source>
        <dbReference type="ARBA" id="ARBA00023136"/>
    </source>
</evidence>
<evidence type="ECO:0000313" key="12">
    <source>
        <dbReference type="Proteomes" id="UP000249134"/>
    </source>
</evidence>
<dbReference type="InterPro" id="IPR036640">
    <property type="entry name" value="ABC1_TM_sf"/>
</dbReference>
<dbReference type="Pfam" id="PF00664">
    <property type="entry name" value="ABC_membrane"/>
    <property type="match status" value="1"/>
</dbReference>
<dbReference type="InterPro" id="IPR027417">
    <property type="entry name" value="P-loop_NTPase"/>
</dbReference>
<keyword evidence="7 8" id="KW-0472">Membrane</keyword>
<evidence type="ECO:0000256" key="5">
    <source>
        <dbReference type="ARBA" id="ARBA00022840"/>
    </source>
</evidence>
<evidence type="ECO:0000313" key="11">
    <source>
        <dbReference type="EMBL" id="SQI52584.1"/>
    </source>
</evidence>
<dbReference type="KEGG" id="blen:NCTC4824_00475"/>
<keyword evidence="11" id="KW-0378">Hydrolase</keyword>
<dbReference type="InterPro" id="IPR003593">
    <property type="entry name" value="AAA+_ATPase"/>
</dbReference>
<dbReference type="SUPFAM" id="SSF52540">
    <property type="entry name" value="P-loop containing nucleoside triphosphate hydrolases"/>
    <property type="match status" value="1"/>
</dbReference>
<dbReference type="PROSITE" id="PS50893">
    <property type="entry name" value="ABC_TRANSPORTER_2"/>
    <property type="match status" value="1"/>
</dbReference>
<dbReference type="Proteomes" id="UP000249134">
    <property type="component" value="Chromosome 1"/>
</dbReference>
<keyword evidence="12" id="KW-1185">Reference proteome</keyword>
<evidence type="ECO:0000256" key="6">
    <source>
        <dbReference type="ARBA" id="ARBA00022989"/>
    </source>
</evidence>
<feature type="transmembrane region" description="Helical" evidence="8">
    <location>
        <begin position="250"/>
        <end position="269"/>
    </location>
</feature>
<name>A0A2X4YW73_LEDLE</name>
<dbReference type="InterPro" id="IPR011527">
    <property type="entry name" value="ABC1_TM_dom"/>
</dbReference>
<dbReference type="CDD" id="cd03254">
    <property type="entry name" value="ABCC_Glucan_exporter_like"/>
    <property type="match status" value="1"/>
</dbReference>
<dbReference type="Gene3D" id="1.20.1560.10">
    <property type="entry name" value="ABC transporter type 1, transmembrane domain"/>
    <property type="match status" value="1"/>
</dbReference>
<keyword evidence="4" id="KW-0547">Nucleotide-binding</keyword>
<evidence type="ECO:0000256" key="1">
    <source>
        <dbReference type="ARBA" id="ARBA00004651"/>
    </source>
</evidence>
<proteinExistence type="predicted"/>
<dbReference type="GO" id="GO:0140359">
    <property type="term" value="F:ABC-type transporter activity"/>
    <property type="evidence" value="ECO:0007669"/>
    <property type="project" value="InterPro"/>
</dbReference>
<feature type="transmembrane region" description="Helical" evidence="8">
    <location>
        <begin position="347"/>
        <end position="376"/>
    </location>
</feature>
<dbReference type="GO" id="GO:0016887">
    <property type="term" value="F:ATP hydrolysis activity"/>
    <property type="evidence" value="ECO:0007669"/>
    <property type="project" value="InterPro"/>
</dbReference>
<gene>
    <name evidence="11" type="primary">yheH</name>
    <name evidence="11" type="ORF">NCTC4824_00475</name>
</gene>
<protein>
    <submittedName>
        <fullName evidence="11">ABC transporter-like protein</fullName>
        <ecNumber evidence="11">3.6.3.-</ecNumber>
    </submittedName>
</protein>
<evidence type="ECO:0000259" key="10">
    <source>
        <dbReference type="PROSITE" id="PS50929"/>
    </source>
</evidence>
<feature type="domain" description="ABC transporter" evidence="9">
    <location>
        <begin position="429"/>
        <end position="663"/>
    </location>
</feature>
<dbReference type="InterPro" id="IPR017871">
    <property type="entry name" value="ABC_transporter-like_CS"/>
</dbReference>
<keyword evidence="5" id="KW-0067">ATP-binding</keyword>
<dbReference type="GO" id="GO:0005886">
    <property type="term" value="C:plasma membrane"/>
    <property type="evidence" value="ECO:0007669"/>
    <property type="project" value="UniProtKB-SubCell"/>
</dbReference>
<evidence type="ECO:0000259" key="9">
    <source>
        <dbReference type="PROSITE" id="PS50893"/>
    </source>
</evidence>
<organism evidence="11 12">
    <name type="scientific">Lederbergia lenta</name>
    <name type="common">Bacillus lentus</name>
    <dbReference type="NCBI Taxonomy" id="1467"/>
    <lineage>
        <taxon>Bacteria</taxon>
        <taxon>Bacillati</taxon>
        <taxon>Bacillota</taxon>
        <taxon>Bacilli</taxon>
        <taxon>Bacillales</taxon>
        <taxon>Bacillaceae</taxon>
        <taxon>Lederbergia</taxon>
    </lineage>
</organism>
<evidence type="ECO:0000256" key="8">
    <source>
        <dbReference type="SAM" id="Phobius"/>
    </source>
</evidence>
<dbReference type="PANTHER" id="PTHR24221">
    <property type="entry name" value="ATP-BINDING CASSETTE SUB-FAMILY B"/>
    <property type="match status" value="1"/>
</dbReference>
<dbReference type="CDD" id="cd18544">
    <property type="entry name" value="ABC_6TM_TmrA_like"/>
    <property type="match status" value="1"/>
</dbReference>
<keyword evidence="2" id="KW-0813">Transport</keyword>
<dbReference type="RefSeq" id="WP_066142958.1">
    <property type="nucleotide sequence ID" value="NZ_CBCSGM010000002.1"/>
</dbReference>
<evidence type="ECO:0000256" key="3">
    <source>
        <dbReference type="ARBA" id="ARBA00022692"/>
    </source>
</evidence>
<evidence type="ECO:0000256" key="4">
    <source>
        <dbReference type="ARBA" id="ARBA00022741"/>
    </source>
</evidence>
<dbReference type="EMBL" id="LS483476">
    <property type="protein sequence ID" value="SQI52584.1"/>
    <property type="molecule type" value="Genomic_DNA"/>
</dbReference>
<comment type="subcellular location">
    <subcellularLocation>
        <location evidence="1">Cell membrane</location>
        <topology evidence="1">Multi-pass membrane protein</topology>
    </subcellularLocation>
</comment>
<keyword evidence="6 8" id="KW-1133">Transmembrane helix</keyword>
<dbReference type="Gene3D" id="3.40.50.300">
    <property type="entry name" value="P-loop containing nucleotide triphosphate hydrolases"/>
    <property type="match status" value="1"/>
</dbReference>
<reference evidence="11 12" key="1">
    <citation type="submission" date="2018-06" db="EMBL/GenBank/DDBJ databases">
        <authorList>
            <consortium name="Pathogen Informatics"/>
            <person name="Doyle S."/>
        </authorList>
    </citation>
    <scope>NUCLEOTIDE SEQUENCE [LARGE SCALE GENOMIC DNA]</scope>
    <source>
        <strain evidence="11 12">NCTC4824</strain>
    </source>
</reference>
<dbReference type="PROSITE" id="PS00211">
    <property type="entry name" value="ABC_TRANSPORTER_1"/>
    <property type="match status" value="1"/>
</dbReference>
<dbReference type="InterPro" id="IPR003439">
    <property type="entry name" value="ABC_transporter-like_ATP-bd"/>
</dbReference>
<accession>A0A2X4YW73</accession>
<dbReference type="AlphaFoldDB" id="A0A2X4YW73"/>
<keyword evidence="3 8" id="KW-0812">Transmembrane</keyword>
<dbReference type="InterPro" id="IPR039421">
    <property type="entry name" value="Type_1_exporter"/>
</dbReference>
<feature type="transmembrane region" description="Helical" evidence="8">
    <location>
        <begin position="153"/>
        <end position="174"/>
    </location>
</feature>
<dbReference type="EC" id="3.6.3.-" evidence="11"/>
<evidence type="ECO:0000256" key="2">
    <source>
        <dbReference type="ARBA" id="ARBA00022448"/>
    </source>
</evidence>
<dbReference type="FunFam" id="3.40.50.300:FF:000287">
    <property type="entry name" value="Multidrug ABC transporter ATP-binding protein"/>
    <property type="match status" value="1"/>
</dbReference>
<dbReference type="PROSITE" id="PS50929">
    <property type="entry name" value="ABC_TM1F"/>
    <property type="match status" value="1"/>
</dbReference>
<dbReference type="GO" id="GO:0034040">
    <property type="term" value="F:ATPase-coupled lipid transmembrane transporter activity"/>
    <property type="evidence" value="ECO:0007669"/>
    <property type="project" value="TreeGrafter"/>
</dbReference>